<dbReference type="Gene3D" id="3.50.50.60">
    <property type="entry name" value="FAD/NAD(P)-binding domain"/>
    <property type="match status" value="2"/>
</dbReference>
<dbReference type="RefSeq" id="WP_139106737.1">
    <property type="nucleotide sequence ID" value="NZ_VDFR01000120.1"/>
</dbReference>
<dbReference type="InterPro" id="IPR000172">
    <property type="entry name" value="GMC_OxRdtase_N"/>
</dbReference>
<organism evidence="7 8">
    <name type="scientific">Mumia zhuanghuii</name>
    <dbReference type="NCBI Taxonomy" id="2585211"/>
    <lineage>
        <taxon>Bacteria</taxon>
        <taxon>Bacillati</taxon>
        <taxon>Actinomycetota</taxon>
        <taxon>Actinomycetes</taxon>
        <taxon>Propionibacteriales</taxon>
        <taxon>Nocardioidaceae</taxon>
        <taxon>Mumia</taxon>
    </lineage>
</organism>
<dbReference type="PANTHER" id="PTHR46056">
    <property type="entry name" value="LONG-CHAIN-ALCOHOL OXIDASE"/>
    <property type="match status" value="1"/>
</dbReference>
<dbReference type="AlphaFoldDB" id="A0A5C4MJA5"/>
<comment type="similarity">
    <text evidence="1">Belongs to the GMC oxidoreductase family.</text>
</comment>
<dbReference type="PANTHER" id="PTHR46056:SF12">
    <property type="entry name" value="LONG-CHAIN-ALCOHOL OXIDASE"/>
    <property type="match status" value="1"/>
</dbReference>
<keyword evidence="3" id="KW-0274">FAD</keyword>
<feature type="domain" description="Glucose-methanol-choline oxidoreductase N-terminal" evidence="5">
    <location>
        <begin position="204"/>
        <end position="329"/>
    </location>
</feature>
<dbReference type="Proteomes" id="UP000306740">
    <property type="component" value="Unassembled WGS sequence"/>
</dbReference>
<name>A0A5C4MJA5_9ACTN</name>
<dbReference type="SUPFAM" id="SSF51905">
    <property type="entry name" value="FAD/NAD(P)-binding domain"/>
    <property type="match status" value="1"/>
</dbReference>
<evidence type="ECO:0000259" key="5">
    <source>
        <dbReference type="Pfam" id="PF00732"/>
    </source>
</evidence>
<evidence type="ECO:0000256" key="3">
    <source>
        <dbReference type="ARBA" id="ARBA00022827"/>
    </source>
</evidence>
<evidence type="ECO:0000313" key="8">
    <source>
        <dbReference type="Proteomes" id="UP000306740"/>
    </source>
</evidence>
<dbReference type="GO" id="GO:0016614">
    <property type="term" value="F:oxidoreductase activity, acting on CH-OH group of donors"/>
    <property type="evidence" value="ECO:0007669"/>
    <property type="project" value="InterPro"/>
</dbReference>
<reference evidence="7 8" key="1">
    <citation type="submission" date="2019-05" db="EMBL/GenBank/DDBJ databases">
        <title>Mumia sp. nov., isolated from the intestinal contents of plateau pika (Ochotona curzoniae) in the Qinghai-Tibet plateau of China.</title>
        <authorList>
            <person name="Tian Z."/>
        </authorList>
    </citation>
    <scope>NUCLEOTIDE SEQUENCE [LARGE SCALE GENOMIC DNA]</scope>
    <source>
        <strain evidence="8">527</strain>
    </source>
</reference>
<protein>
    <submittedName>
        <fullName evidence="7">GMC family oxidoreductase</fullName>
    </submittedName>
</protein>
<feature type="domain" description="Glucose-methanol-choline oxidoreductase C-terminal" evidence="6">
    <location>
        <begin position="497"/>
        <end position="552"/>
    </location>
</feature>
<dbReference type="InterPro" id="IPR007867">
    <property type="entry name" value="GMC_OxRtase_C"/>
</dbReference>
<dbReference type="GO" id="GO:0050660">
    <property type="term" value="F:flavin adenine dinucleotide binding"/>
    <property type="evidence" value="ECO:0007669"/>
    <property type="project" value="InterPro"/>
</dbReference>
<evidence type="ECO:0000313" key="7">
    <source>
        <dbReference type="EMBL" id="TNC38352.1"/>
    </source>
</evidence>
<comment type="caution">
    <text evidence="7">The sequence shown here is derived from an EMBL/GenBank/DDBJ whole genome shotgun (WGS) entry which is preliminary data.</text>
</comment>
<evidence type="ECO:0000259" key="6">
    <source>
        <dbReference type="Pfam" id="PF05199"/>
    </source>
</evidence>
<evidence type="ECO:0000256" key="2">
    <source>
        <dbReference type="ARBA" id="ARBA00022630"/>
    </source>
</evidence>
<dbReference type="Pfam" id="PF00732">
    <property type="entry name" value="GMC_oxred_N"/>
    <property type="match status" value="1"/>
</dbReference>
<dbReference type="Pfam" id="PF05199">
    <property type="entry name" value="GMC_oxred_C"/>
    <property type="match status" value="1"/>
</dbReference>
<dbReference type="OrthoDB" id="9798604at2"/>
<keyword evidence="2" id="KW-0285">Flavoprotein</keyword>
<keyword evidence="4" id="KW-0560">Oxidoreductase</keyword>
<dbReference type="InterPro" id="IPR036188">
    <property type="entry name" value="FAD/NAD-bd_sf"/>
</dbReference>
<evidence type="ECO:0000256" key="1">
    <source>
        <dbReference type="ARBA" id="ARBA00010790"/>
    </source>
</evidence>
<gene>
    <name evidence="7" type="ORF">FHE65_24350</name>
</gene>
<sequence>MRDVIVVGAGGGGPVVAAELAGRGLDVLLLEAGAPHDNPAEEWTHFENDAFNPADGYFRVGPQDRSRPAWIRDQPQNSYVWNVTGVGGTTLHYYGNSPRAYPGAFAGYEGADRSAYDTAHAFPFGYAELVPYYEWVEAVLPVQTAPMGRKERVFFDGCEALGLPVQTTKDTHGVAFRPQENAILQPQGTAGRTADSSLLHYPQAQGCTFCGFCAQGCRSPLDAPRNLVAKRSTDNSYVPMAVTASAWATTGRDATLVTDAFVTQVHTEVRGGERVVTGVTYRTNDDRDTVREDGRVVVLAAGCVETPRLWLSSGLPNPYDQVGRGLTDHHLDWVVGTFDKDTGASRGPASAARAEFPGYGCIEQGGLPPALQAFSMSFSGSGIRGQYDLGRGKRGAWDGVSGRLRGSELKDVMNNGIDRMLSLLVITADDVEAHNRVRLSPLYPRDEHGSPARVELDGSRRSAATVRRRDYLANRAAEILRGAGAKKVYRIDWAPLILHTQSSMRMGADPADSVLDARCEARGVKRLFVADNSALANSLGGPNPTLTTQALATRTAEVIFSTYFGGDPWVRFESPVPSTDPRISAAL</sequence>
<accession>A0A5C4MJA5</accession>
<dbReference type="EMBL" id="VDFR01000120">
    <property type="protein sequence ID" value="TNC38352.1"/>
    <property type="molecule type" value="Genomic_DNA"/>
</dbReference>
<evidence type="ECO:0000256" key="4">
    <source>
        <dbReference type="ARBA" id="ARBA00023002"/>
    </source>
</evidence>
<proteinExistence type="inferred from homology"/>